<proteinExistence type="predicted"/>
<comment type="caution">
    <text evidence="1">The sequence shown here is derived from an EMBL/GenBank/DDBJ whole genome shotgun (WGS) entry which is preliminary data.</text>
</comment>
<dbReference type="EMBL" id="MQUB01000001">
    <property type="protein sequence ID" value="PQB05149.1"/>
    <property type="molecule type" value="Genomic_DNA"/>
</dbReference>
<reference evidence="1 2" key="1">
    <citation type="submission" date="2016-11" db="EMBL/GenBank/DDBJ databases">
        <title>Trade-off between light-utilization and light-protection in marine flavobacteria.</title>
        <authorList>
            <person name="Kumagai Y."/>
        </authorList>
    </citation>
    <scope>NUCLEOTIDE SEQUENCE [LARGE SCALE GENOMIC DNA]</scope>
    <source>
        <strain evidence="1 2">NBRC 107741</strain>
    </source>
</reference>
<name>A0A2S7KR95_9FLAO</name>
<protein>
    <submittedName>
        <fullName evidence="1">Uncharacterized protein</fullName>
    </submittedName>
</protein>
<dbReference type="RefSeq" id="WP_104813081.1">
    <property type="nucleotide sequence ID" value="NZ_MQUB01000001.1"/>
</dbReference>
<accession>A0A2S7KR95</accession>
<dbReference type="OrthoDB" id="1319346at2"/>
<organism evidence="1 2">
    <name type="scientific">Aureitalea marina</name>
    <dbReference type="NCBI Taxonomy" id="930804"/>
    <lineage>
        <taxon>Bacteria</taxon>
        <taxon>Pseudomonadati</taxon>
        <taxon>Bacteroidota</taxon>
        <taxon>Flavobacteriia</taxon>
        <taxon>Flavobacteriales</taxon>
        <taxon>Flavobacteriaceae</taxon>
        <taxon>Aureitalea</taxon>
    </lineage>
</organism>
<keyword evidence="2" id="KW-1185">Reference proteome</keyword>
<dbReference type="AlphaFoldDB" id="A0A2S7KR95"/>
<evidence type="ECO:0000313" key="1">
    <source>
        <dbReference type="EMBL" id="PQB05149.1"/>
    </source>
</evidence>
<dbReference type="Proteomes" id="UP000239800">
    <property type="component" value="Unassembled WGS sequence"/>
</dbReference>
<evidence type="ECO:0000313" key="2">
    <source>
        <dbReference type="Proteomes" id="UP000239800"/>
    </source>
</evidence>
<sequence>MIKYFLIAFFSFFIVDVSIARSNGSRMDSLLNRALLEIEQLELRWKSQEEALQDELYKIESKIKTTSDANVLITLVLKRDSIKDHWERQNLVRTNEIRKIRYLKGVQIINLLYQKTLALDHHFSSVATLSEIHRMSNPNEYPEFVRIQDRLKPSKRSKPGFDPQPILQSNVYTSVIYSLVEAFIQPKKEKNLTEQNSVDLSCIIDFTSRMHQDLKNIYYETFYLKRSNAIISQDMEQLFLDFTRPIGFETSLYLCYTNDLWEELQTKLNDYVDNMHQLAKEQSLSSKLDRMQIELDFPIDRLMQFLYSYNSFIEEGTRFYEKFGSMLDDYQNKKQCENQVPLSYLKLKDQIRIAVEKFRTAYRPVEINGSKYKELLYGLNEFD</sequence>
<gene>
    <name evidence="1" type="ORF">BST85_09815</name>
</gene>